<reference evidence="1 2" key="1">
    <citation type="journal article" date="2016" name="PLoS ONE">
        <title>A First Insight into the Genome of the Filter-Feeder Mussel Mytilus galloprovincialis.</title>
        <authorList>
            <person name="Murgarella M."/>
            <person name="Puiu D."/>
            <person name="Novoa B."/>
            <person name="Figueras A."/>
            <person name="Posada D."/>
            <person name="Canchaya C."/>
        </authorList>
    </citation>
    <scope>NUCLEOTIDE SEQUENCE [LARGE SCALE GENOMIC DNA]</scope>
    <source>
        <tissue evidence="1">Muscle</tissue>
    </source>
</reference>
<name>A0A3L5TVE4_MYTGA</name>
<feature type="non-terminal residue" evidence="1">
    <location>
        <position position="194"/>
    </location>
</feature>
<dbReference type="SMR" id="A0A3L5TVE4"/>
<proteinExistence type="predicted"/>
<evidence type="ECO:0000313" key="2">
    <source>
        <dbReference type="Proteomes" id="UP000266721"/>
    </source>
</evidence>
<sequence>MTKTKSGQANDKKKYDQAGQLTLSTKPVIFGRNVSMACTASSVNEFQSPSRIWNGGKEYGLLVVNRAPTNPWKYKENKDSPRKRYILEITDFHTEDVNELYSCTYGFVQYKTNLTINEDVYELLIYQYDHPNKSEIGVSNYQLDETIVLDLYIHTIFPIPKCYAKYNDGKQSENSAMNMTKNGLTSSDVVVGIV</sequence>
<organism evidence="1 2">
    <name type="scientific">Mytilus galloprovincialis</name>
    <name type="common">Mediterranean mussel</name>
    <dbReference type="NCBI Taxonomy" id="29158"/>
    <lineage>
        <taxon>Eukaryota</taxon>
        <taxon>Metazoa</taxon>
        <taxon>Spiralia</taxon>
        <taxon>Lophotrochozoa</taxon>
        <taxon>Mollusca</taxon>
        <taxon>Bivalvia</taxon>
        <taxon>Autobranchia</taxon>
        <taxon>Pteriomorphia</taxon>
        <taxon>Mytilida</taxon>
        <taxon>Mytiloidea</taxon>
        <taxon>Mytilidae</taxon>
        <taxon>Mytilinae</taxon>
        <taxon>Mytilus</taxon>
    </lineage>
</organism>
<feature type="non-terminal residue" evidence="1">
    <location>
        <position position="1"/>
    </location>
</feature>
<gene>
    <name evidence="1" type="ORF">AM593_07890</name>
</gene>
<comment type="caution">
    <text evidence="1">The sequence shown here is derived from an EMBL/GenBank/DDBJ whole genome shotgun (WGS) entry which is preliminary data.</text>
</comment>
<evidence type="ECO:0000313" key="1">
    <source>
        <dbReference type="EMBL" id="OPL33912.1"/>
    </source>
</evidence>
<dbReference type="EMBL" id="KV581159">
    <property type="protein sequence ID" value="OPL33912.1"/>
    <property type="molecule type" value="Genomic_DNA"/>
</dbReference>
<dbReference type="Proteomes" id="UP000266721">
    <property type="component" value="Unassembled WGS sequence"/>
</dbReference>
<dbReference type="AlphaFoldDB" id="A0A3L5TVE4"/>
<keyword evidence="2" id="KW-1185">Reference proteome</keyword>
<accession>A0A3L5TVE4</accession>
<protein>
    <recommendedName>
        <fullName evidence="3">Ig-like domain-containing protein</fullName>
    </recommendedName>
</protein>
<evidence type="ECO:0008006" key="3">
    <source>
        <dbReference type="Google" id="ProtNLM"/>
    </source>
</evidence>